<feature type="chain" id="PRO_5024316517" evidence="1">
    <location>
        <begin position="26"/>
        <end position="116"/>
    </location>
</feature>
<organism evidence="2 3">
    <name type="scientific">Mikania micrantha</name>
    <name type="common">bitter vine</name>
    <dbReference type="NCBI Taxonomy" id="192012"/>
    <lineage>
        <taxon>Eukaryota</taxon>
        <taxon>Viridiplantae</taxon>
        <taxon>Streptophyta</taxon>
        <taxon>Embryophyta</taxon>
        <taxon>Tracheophyta</taxon>
        <taxon>Spermatophyta</taxon>
        <taxon>Magnoliopsida</taxon>
        <taxon>eudicotyledons</taxon>
        <taxon>Gunneridae</taxon>
        <taxon>Pentapetalae</taxon>
        <taxon>asterids</taxon>
        <taxon>campanulids</taxon>
        <taxon>Asterales</taxon>
        <taxon>Asteraceae</taxon>
        <taxon>Asteroideae</taxon>
        <taxon>Heliantheae alliance</taxon>
        <taxon>Eupatorieae</taxon>
        <taxon>Mikania</taxon>
    </lineage>
</organism>
<gene>
    <name evidence="2" type="ORF">E3N88_25520</name>
</gene>
<feature type="signal peptide" evidence="1">
    <location>
        <begin position="1"/>
        <end position="25"/>
    </location>
</feature>
<evidence type="ECO:0000313" key="3">
    <source>
        <dbReference type="Proteomes" id="UP000326396"/>
    </source>
</evidence>
<keyword evidence="1" id="KW-0732">Signal</keyword>
<comment type="caution">
    <text evidence="2">The sequence shown here is derived from an EMBL/GenBank/DDBJ whole genome shotgun (WGS) entry which is preliminary data.</text>
</comment>
<protein>
    <submittedName>
        <fullName evidence="2">Uncharacterized protein</fullName>
    </submittedName>
</protein>
<reference evidence="2 3" key="1">
    <citation type="submission" date="2019-05" db="EMBL/GenBank/DDBJ databases">
        <title>Mikania micrantha, genome provides insights into the molecular mechanism of rapid growth.</title>
        <authorList>
            <person name="Liu B."/>
        </authorList>
    </citation>
    <scope>NUCLEOTIDE SEQUENCE [LARGE SCALE GENOMIC DNA]</scope>
    <source>
        <strain evidence="2">NLD-2019</strain>
        <tissue evidence="2">Leaf</tissue>
    </source>
</reference>
<evidence type="ECO:0000313" key="2">
    <source>
        <dbReference type="EMBL" id="KAD4385352.1"/>
    </source>
</evidence>
<dbReference type="Proteomes" id="UP000326396">
    <property type="component" value="Linkage Group LG3"/>
</dbReference>
<dbReference type="AlphaFoldDB" id="A0A5N6N5W8"/>
<name>A0A5N6N5W8_9ASTR</name>
<accession>A0A5N6N5W8</accession>
<dbReference type="EMBL" id="SZYD01000013">
    <property type="protein sequence ID" value="KAD4385352.1"/>
    <property type="molecule type" value="Genomic_DNA"/>
</dbReference>
<keyword evidence="3" id="KW-1185">Reference proteome</keyword>
<evidence type="ECO:0000256" key="1">
    <source>
        <dbReference type="SAM" id="SignalP"/>
    </source>
</evidence>
<sequence length="116" mass="13236">MKTSFFSHKILATIFLCCLIATTKAEEVSTKSPQEGNANNHHHHYHPKRHTSLCFRCRLLYKGPLPPPIIPEKMDTIFNIEKRLVPGVKDHAQLTGLKFRSYQDSRASISALDDSY</sequence>
<proteinExistence type="predicted"/>